<evidence type="ECO:0000256" key="2">
    <source>
        <dbReference type="ARBA" id="ARBA00022980"/>
    </source>
</evidence>
<name>A0AAW1PKL6_9CHLO</name>
<keyword evidence="3 4" id="KW-0687">Ribonucleoprotein</keyword>
<evidence type="ECO:0000313" key="6">
    <source>
        <dbReference type="EMBL" id="KAK9808609.1"/>
    </source>
</evidence>
<dbReference type="GO" id="GO:0006412">
    <property type="term" value="P:translation"/>
    <property type="evidence" value="ECO:0007669"/>
    <property type="project" value="UniProtKB-UniRule"/>
</dbReference>
<dbReference type="InterPro" id="IPR027500">
    <property type="entry name" value="Ribosomal_eS1_euk"/>
</dbReference>
<proteinExistence type="inferred from homology"/>
<evidence type="ECO:0000256" key="4">
    <source>
        <dbReference type="HAMAP-Rule" id="MF_03122"/>
    </source>
</evidence>
<protein>
    <recommendedName>
        <fullName evidence="4">Small ribosomal subunit protein eS1</fullName>
    </recommendedName>
</protein>
<dbReference type="Pfam" id="PF01015">
    <property type="entry name" value="Ribosomal_S3Ae"/>
    <property type="match status" value="1"/>
</dbReference>
<dbReference type="PANTHER" id="PTHR11830">
    <property type="entry name" value="40S RIBOSOMAL PROTEIN S3A"/>
    <property type="match status" value="1"/>
</dbReference>
<feature type="compositionally biased region" description="Basic residues" evidence="5">
    <location>
        <begin position="1"/>
        <end position="18"/>
    </location>
</feature>
<dbReference type="GO" id="GO:0003735">
    <property type="term" value="F:structural constituent of ribosome"/>
    <property type="evidence" value="ECO:0007669"/>
    <property type="project" value="UniProtKB-UniRule"/>
</dbReference>
<feature type="region of interest" description="Disordered" evidence="5">
    <location>
        <begin position="1"/>
        <end position="20"/>
    </location>
</feature>
<evidence type="ECO:0000256" key="1">
    <source>
        <dbReference type="ARBA" id="ARBA00022490"/>
    </source>
</evidence>
<comment type="similarity">
    <text evidence="4">Belongs to the eukaryotic ribosomal protein eS1 family.</text>
</comment>
<evidence type="ECO:0000313" key="7">
    <source>
        <dbReference type="Proteomes" id="UP001489004"/>
    </source>
</evidence>
<evidence type="ECO:0000256" key="3">
    <source>
        <dbReference type="ARBA" id="ARBA00023274"/>
    </source>
</evidence>
<keyword evidence="7" id="KW-1185">Reference proteome</keyword>
<dbReference type="AlphaFoldDB" id="A0AAW1PKL6"/>
<keyword evidence="1 4" id="KW-0963">Cytoplasm</keyword>
<dbReference type="EMBL" id="JALJOR010000011">
    <property type="protein sequence ID" value="KAK9808609.1"/>
    <property type="molecule type" value="Genomic_DNA"/>
</dbReference>
<dbReference type="SMART" id="SM01397">
    <property type="entry name" value="Ribosomal_S3Ae"/>
    <property type="match status" value="1"/>
</dbReference>
<comment type="caution">
    <text evidence="6">The sequence shown here is derived from an EMBL/GenBank/DDBJ whole genome shotgun (WGS) entry which is preliminary data.</text>
</comment>
<keyword evidence="2 4" id="KW-0689">Ribosomal protein</keyword>
<feature type="initiator methionine" description="Removed" evidence="4">
    <location>
        <position position="1"/>
    </location>
</feature>
<dbReference type="GO" id="GO:0022627">
    <property type="term" value="C:cytosolic small ribosomal subunit"/>
    <property type="evidence" value="ECO:0007669"/>
    <property type="project" value="UniProtKB-UniRule"/>
</dbReference>
<gene>
    <name evidence="6" type="ORF">WJX72_000501</name>
</gene>
<accession>A0AAW1PKL6</accession>
<dbReference type="InterPro" id="IPR001593">
    <property type="entry name" value="Ribosomal_eS1"/>
</dbReference>
<evidence type="ECO:0000256" key="5">
    <source>
        <dbReference type="SAM" id="MobiDB-lite"/>
    </source>
</evidence>
<reference evidence="6 7" key="1">
    <citation type="journal article" date="2024" name="Nat. Commun.">
        <title>Phylogenomics reveals the evolutionary origins of lichenization in chlorophyte algae.</title>
        <authorList>
            <person name="Puginier C."/>
            <person name="Libourel C."/>
            <person name="Otte J."/>
            <person name="Skaloud P."/>
            <person name="Haon M."/>
            <person name="Grisel S."/>
            <person name="Petersen M."/>
            <person name="Berrin J.G."/>
            <person name="Delaux P.M."/>
            <person name="Dal Grande F."/>
            <person name="Keller J."/>
        </authorList>
    </citation>
    <scope>NUCLEOTIDE SEQUENCE [LARGE SCALE GENOMIC DNA]</scope>
    <source>
        <strain evidence="6 7">SAG 2043</strain>
    </source>
</reference>
<dbReference type="HAMAP" id="MF_03122">
    <property type="entry name" value="Ribosomal_eS1_euk"/>
    <property type="match status" value="1"/>
</dbReference>
<comment type="subcellular location">
    <subcellularLocation>
        <location evidence="4">Cytoplasm</location>
    </subcellularLocation>
</comment>
<organism evidence="6 7">
    <name type="scientific">[Myrmecia] bisecta</name>
    <dbReference type="NCBI Taxonomy" id="41462"/>
    <lineage>
        <taxon>Eukaryota</taxon>
        <taxon>Viridiplantae</taxon>
        <taxon>Chlorophyta</taxon>
        <taxon>core chlorophytes</taxon>
        <taxon>Trebouxiophyceae</taxon>
        <taxon>Trebouxiales</taxon>
        <taxon>Trebouxiaceae</taxon>
        <taxon>Myrmecia</taxon>
    </lineage>
</organism>
<dbReference type="Proteomes" id="UP001489004">
    <property type="component" value="Unassembled WGS sequence"/>
</dbReference>
<sequence length="260" mass="29407">MAVGKNKRISKGKKGGKKKITDPFAKKDWYDIKAPSMFTSRNVGKTLVTRSAGTKLAADGLKGRCFEVSLADLQTNEADAYRKIRLRVEDVQGRNCLTNFWGMDFTTDKLRSLVRKWQTLIEAHVDVKTTDGYTLRMFCISFTKKRQGQVKRTCYAQSSQIRQIRKKMVEIMTREAAACDLKELVGKFIPEAIGKDIEKACQGIYPLQSTYIRKVKILRAPRFDVTKLMEVHGDYTEEVGAKVERPAEEVVGAEPVEAEA</sequence>
<comment type="subunit">
    <text evidence="4">Component of the small ribosomal subunit. Mature ribosomes consist of a small (40S) and a large (60S) subunit. The 40S subunit contains about 33 different proteins and 1 molecule of RNA (18S). The 60S subunit contains about 49 different proteins and 3 molecules of RNA (25S, 5.8S and 5S).</text>
</comment>